<proteinExistence type="predicted"/>
<sequence>MVENQEAKAILDTEAYCTWVGKDYSKTIIPDWEEKLILVQGVKFSSASESIKPLGIIDLTFIFPQPSQCIRIKVEFLVMDNCTSNHFILENDYFSIHGLDISNQKDRYFTIGDNERQKLVFLNNKKQITVMKNEEKIPEKHAFINEQLNEAEFNQ</sequence>
<keyword evidence="2" id="KW-1185">Reference proteome</keyword>
<name>A0A9Q3KXN1_9BASI</name>
<organism evidence="1 2">
    <name type="scientific">Austropuccinia psidii MF-1</name>
    <dbReference type="NCBI Taxonomy" id="1389203"/>
    <lineage>
        <taxon>Eukaryota</taxon>
        <taxon>Fungi</taxon>
        <taxon>Dikarya</taxon>
        <taxon>Basidiomycota</taxon>
        <taxon>Pucciniomycotina</taxon>
        <taxon>Pucciniomycetes</taxon>
        <taxon>Pucciniales</taxon>
        <taxon>Sphaerophragmiaceae</taxon>
        <taxon>Austropuccinia</taxon>
    </lineage>
</organism>
<dbReference type="Proteomes" id="UP000765509">
    <property type="component" value="Unassembled WGS sequence"/>
</dbReference>
<accession>A0A9Q3KXN1</accession>
<evidence type="ECO:0000313" key="1">
    <source>
        <dbReference type="EMBL" id="MBW0589448.1"/>
    </source>
</evidence>
<reference evidence="1" key="1">
    <citation type="submission" date="2021-03" db="EMBL/GenBank/DDBJ databases">
        <title>Draft genome sequence of rust myrtle Austropuccinia psidii MF-1, a brazilian biotype.</title>
        <authorList>
            <person name="Quecine M.C."/>
            <person name="Pachon D.M.R."/>
            <person name="Bonatelli M.L."/>
            <person name="Correr F.H."/>
            <person name="Franceschini L.M."/>
            <person name="Leite T.F."/>
            <person name="Margarido G.R.A."/>
            <person name="Almeida C.A."/>
            <person name="Ferrarezi J.A."/>
            <person name="Labate C.A."/>
        </authorList>
    </citation>
    <scope>NUCLEOTIDE SEQUENCE</scope>
    <source>
        <strain evidence="1">MF-1</strain>
    </source>
</reference>
<dbReference type="EMBL" id="AVOT02134280">
    <property type="protein sequence ID" value="MBW0589448.1"/>
    <property type="molecule type" value="Genomic_DNA"/>
</dbReference>
<gene>
    <name evidence="1" type="ORF">O181_129163</name>
</gene>
<comment type="caution">
    <text evidence="1">The sequence shown here is derived from an EMBL/GenBank/DDBJ whole genome shotgun (WGS) entry which is preliminary data.</text>
</comment>
<protein>
    <submittedName>
        <fullName evidence="1">Uncharacterized protein</fullName>
    </submittedName>
</protein>
<dbReference type="AlphaFoldDB" id="A0A9Q3KXN1"/>
<evidence type="ECO:0000313" key="2">
    <source>
        <dbReference type="Proteomes" id="UP000765509"/>
    </source>
</evidence>